<evidence type="ECO:0000313" key="2">
    <source>
        <dbReference type="WBParaSite" id="jg15426"/>
    </source>
</evidence>
<accession>A0A915D4B0</accession>
<proteinExistence type="predicted"/>
<sequence>MENPNFLSREERNEMIKELMALKKRAIELPTLLKRIYERIETIEEKLGLKVNVTPNKPGALQQNSEPLPSSSVLPTPRVPNPLPSSGFFTNNRYGTDGHRPAADKIKTWKDLAEMDLDVIQSAYGQHVAAKKTYELPQPPVPPPRVVPACPQPHPKPFYSLKLALQNRLAQLLKLPRL</sequence>
<evidence type="ECO:0000313" key="1">
    <source>
        <dbReference type="Proteomes" id="UP000887574"/>
    </source>
</evidence>
<reference evidence="2" key="1">
    <citation type="submission" date="2022-11" db="UniProtKB">
        <authorList>
            <consortium name="WormBaseParasite"/>
        </authorList>
    </citation>
    <scope>IDENTIFICATION</scope>
</reference>
<dbReference type="AlphaFoldDB" id="A0A915D4B0"/>
<name>A0A915D4B0_9BILA</name>
<dbReference type="WBParaSite" id="jg15426">
    <property type="protein sequence ID" value="jg15426"/>
    <property type="gene ID" value="jg15426"/>
</dbReference>
<dbReference type="Proteomes" id="UP000887574">
    <property type="component" value="Unplaced"/>
</dbReference>
<protein>
    <submittedName>
        <fullName evidence="2">Uncharacterized protein</fullName>
    </submittedName>
</protein>
<organism evidence="1 2">
    <name type="scientific">Ditylenchus dipsaci</name>
    <dbReference type="NCBI Taxonomy" id="166011"/>
    <lineage>
        <taxon>Eukaryota</taxon>
        <taxon>Metazoa</taxon>
        <taxon>Ecdysozoa</taxon>
        <taxon>Nematoda</taxon>
        <taxon>Chromadorea</taxon>
        <taxon>Rhabditida</taxon>
        <taxon>Tylenchina</taxon>
        <taxon>Tylenchomorpha</taxon>
        <taxon>Sphaerularioidea</taxon>
        <taxon>Anguinidae</taxon>
        <taxon>Anguininae</taxon>
        <taxon>Ditylenchus</taxon>
    </lineage>
</organism>
<keyword evidence="1" id="KW-1185">Reference proteome</keyword>